<keyword evidence="7" id="KW-0249">Electron transport</keyword>
<dbReference type="PRINTS" id="PR00368">
    <property type="entry name" value="FADPNR"/>
</dbReference>
<keyword evidence="6" id="KW-0274">FAD</keyword>
<feature type="region of interest" description="Disordered" evidence="9">
    <location>
        <begin position="428"/>
        <end position="448"/>
    </location>
</feature>
<comment type="similarity">
    <text evidence="2">Belongs to the FAD-dependent oxidoreductase family.</text>
</comment>
<dbReference type="PRINTS" id="PR00411">
    <property type="entry name" value="PNDRDTASEI"/>
</dbReference>
<keyword evidence="8" id="KW-0408">Iron</keyword>
<keyword evidence="5" id="KW-0479">Metal-binding</keyword>
<evidence type="ECO:0000256" key="3">
    <source>
        <dbReference type="ARBA" id="ARBA00022448"/>
    </source>
</evidence>
<dbReference type="Pfam" id="PF07992">
    <property type="entry name" value="Pyr_redox_2"/>
    <property type="match status" value="1"/>
</dbReference>
<evidence type="ECO:0000256" key="2">
    <source>
        <dbReference type="ARBA" id="ARBA00006442"/>
    </source>
</evidence>
<proteinExistence type="inferred from homology"/>
<evidence type="ECO:0000313" key="11">
    <source>
        <dbReference type="EMBL" id="MBF5057744.1"/>
    </source>
</evidence>
<comment type="cofactor">
    <cofactor evidence="1">
        <name>FAD</name>
        <dbReference type="ChEBI" id="CHEBI:57692"/>
    </cofactor>
</comment>
<feature type="domain" description="Rubredoxin-like" evidence="10">
    <location>
        <begin position="8"/>
        <end position="59"/>
    </location>
</feature>
<dbReference type="PANTHER" id="PTHR43429">
    <property type="entry name" value="PYRIDINE NUCLEOTIDE-DISULFIDE OXIDOREDUCTASE DOMAIN-CONTAINING"/>
    <property type="match status" value="1"/>
</dbReference>
<dbReference type="InterPro" id="IPR024935">
    <property type="entry name" value="Rubredoxin_dom"/>
</dbReference>
<dbReference type="SUPFAM" id="SSF57802">
    <property type="entry name" value="Rubredoxin-like"/>
    <property type="match status" value="1"/>
</dbReference>
<keyword evidence="12" id="KW-1185">Reference proteome</keyword>
<comment type="caution">
    <text evidence="11">The sequence shown here is derived from an EMBL/GenBank/DDBJ whole genome shotgun (WGS) entry which is preliminary data.</text>
</comment>
<dbReference type="PRINTS" id="PR00163">
    <property type="entry name" value="RUBREDOXIN"/>
</dbReference>
<evidence type="ECO:0000256" key="9">
    <source>
        <dbReference type="SAM" id="MobiDB-lite"/>
    </source>
</evidence>
<dbReference type="Proteomes" id="UP000662703">
    <property type="component" value="Unassembled WGS sequence"/>
</dbReference>
<dbReference type="Pfam" id="PF00301">
    <property type="entry name" value="Rubredoxin"/>
    <property type="match status" value="1"/>
</dbReference>
<dbReference type="EMBL" id="ARXX01000056">
    <property type="protein sequence ID" value="MBF5057744.1"/>
    <property type="molecule type" value="Genomic_DNA"/>
</dbReference>
<evidence type="ECO:0000256" key="6">
    <source>
        <dbReference type="ARBA" id="ARBA00022827"/>
    </source>
</evidence>
<keyword evidence="4" id="KW-0285">Flavoprotein</keyword>
<sequence>MSAPERPWRQYICLACGLIYDEELGDPDGGLPPGTRFEDIPDDWECPLCGVGISDFELYEPPAAAMHPPEAPAARPVDDSIVVVGAGIAGWSQVEALRALDRDVPITLVTACQGDVYHKPELSVALSRGLDAPALARESGADAARRLGVTLLANTFAVGLSPALKQLRTTRGTLTYRALVLAHGARPALPPVLPETLCWRINHLHGWAGLQAALEGGARRVAVVGAGMIGCELAEDLAHAGHAVTLIDQQEGPLANLLPAPAVRRLARHLADLGVTFLGGTRVAGVRAADGGRHITLEDGHRLHVDQVVAATGLVTEPRLARQAGLAFDRGIVVDGDTLATSQPGIHALGDCISIDGAPCRFIEPIPRQAEAIAHHLLGLAHPGYGHRPPVVRLKTRRLPIVLRGAPNPDLAWEVEHDDDDYLAMRQQQNGETTARLAVGRPPRRDAA</sequence>
<evidence type="ECO:0000256" key="8">
    <source>
        <dbReference type="ARBA" id="ARBA00023004"/>
    </source>
</evidence>
<protein>
    <submittedName>
        <fullName evidence="11">FAD-dependent pyridine nucleotide-disulfide oxidoreductase:Rubredoxin-type Fe</fullName>
    </submittedName>
</protein>
<dbReference type="Gene3D" id="2.20.28.10">
    <property type="match status" value="1"/>
</dbReference>
<dbReference type="InterPro" id="IPR050260">
    <property type="entry name" value="FAD-bd_OxRdtase"/>
</dbReference>
<dbReference type="RefSeq" id="WP_194865892.1">
    <property type="nucleotide sequence ID" value="NZ_ARXX01000056.1"/>
</dbReference>
<dbReference type="SUPFAM" id="SSF51905">
    <property type="entry name" value="FAD/NAD(P)-binding domain"/>
    <property type="match status" value="1"/>
</dbReference>
<name>A0ABS0AUU4_9GAMM</name>
<dbReference type="InterPro" id="IPR023753">
    <property type="entry name" value="FAD/NAD-binding_dom"/>
</dbReference>
<evidence type="ECO:0000259" key="10">
    <source>
        <dbReference type="PROSITE" id="PS50903"/>
    </source>
</evidence>
<organism evidence="11 12">
    <name type="scientific">Alloalcanivorax profundimaris</name>
    <dbReference type="NCBI Taxonomy" id="2735259"/>
    <lineage>
        <taxon>Bacteria</taxon>
        <taxon>Pseudomonadati</taxon>
        <taxon>Pseudomonadota</taxon>
        <taxon>Gammaproteobacteria</taxon>
        <taxon>Oceanospirillales</taxon>
        <taxon>Alcanivoracaceae</taxon>
        <taxon>Alloalcanivorax</taxon>
    </lineage>
</organism>
<evidence type="ECO:0000256" key="7">
    <source>
        <dbReference type="ARBA" id="ARBA00022982"/>
    </source>
</evidence>
<reference evidence="11 12" key="1">
    <citation type="submission" date="2012-09" db="EMBL/GenBank/DDBJ databases">
        <title>Genome Sequence of alkane-degrading Bacterium Alcanivorax sp. 521-1.</title>
        <authorList>
            <person name="Lai Q."/>
            <person name="Shao Z."/>
        </authorList>
    </citation>
    <scope>NUCLEOTIDE SEQUENCE [LARGE SCALE GENOMIC DNA]</scope>
    <source>
        <strain evidence="11 12">521-1</strain>
    </source>
</reference>
<dbReference type="InterPro" id="IPR024934">
    <property type="entry name" value="Rubredoxin-like_dom"/>
</dbReference>
<dbReference type="InterPro" id="IPR018527">
    <property type="entry name" value="Rubredoxin_Fe_BS"/>
</dbReference>
<dbReference type="PROSITE" id="PS00202">
    <property type="entry name" value="RUBREDOXIN"/>
    <property type="match status" value="1"/>
</dbReference>
<keyword evidence="3" id="KW-0813">Transport</keyword>
<dbReference type="CDD" id="cd00730">
    <property type="entry name" value="rubredoxin"/>
    <property type="match status" value="1"/>
</dbReference>
<evidence type="ECO:0000256" key="5">
    <source>
        <dbReference type="ARBA" id="ARBA00022723"/>
    </source>
</evidence>
<dbReference type="PANTHER" id="PTHR43429:SF3">
    <property type="entry name" value="NITRITE REDUCTASE [NAD(P)H]"/>
    <property type="match status" value="1"/>
</dbReference>
<dbReference type="InterPro" id="IPR036188">
    <property type="entry name" value="FAD/NAD-bd_sf"/>
</dbReference>
<evidence type="ECO:0000313" key="12">
    <source>
        <dbReference type="Proteomes" id="UP000662703"/>
    </source>
</evidence>
<dbReference type="Gene3D" id="3.50.50.60">
    <property type="entry name" value="FAD/NAD(P)-binding domain"/>
    <property type="match status" value="2"/>
</dbReference>
<accession>A0ABS0AUU4</accession>
<evidence type="ECO:0000256" key="1">
    <source>
        <dbReference type="ARBA" id="ARBA00001974"/>
    </source>
</evidence>
<gene>
    <name evidence="11" type="ORF">Y5W_03038</name>
</gene>
<dbReference type="PROSITE" id="PS50903">
    <property type="entry name" value="RUBREDOXIN_LIKE"/>
    <property type="match status" value="1"/>
</dbReference>
<evidence type="ECO:0000256" key="4">
    <source>
        <dbReference type="ARBA" id="ARBA00022630"/>
    </source>
</evidence>